<accession>A0A395GNH6</accession>
<dbReference type="VEuPathDB" id="FungiDB:BO80DRAFT_449248"/>
<protein>
    <recommendedName>
        <fullName evidence="2">C2H2-type domain-containing protein</fullName>
    </recommendedName>
</protein>
<dbReference type="SUPFAM" id="SSF57667">
    <property type="entry name" value="beta-beta-alpha zinc fingers"/>
    <property type="match status" value="1"/>
</dbReference>
<organism evidence="3 4">
    <name type="scientific">Aspergillus ibericus CBS 121593</name>
    <dbReference type="NCBI Taxonomy" id="1448316"/>
    <lineage>
        <taxon>Eukaryota</taxon>
        <taxon>Fungi</taxon>
        <taxon>Dikarya</taxon>
        <taxon>Ascomycota</taxon>
        <taxon>Pezizomycotina</taxon>
        <taxon>Eurotiomycetes</taxon>
        <taxon>Eurotiomycetidae</taxon>
        <taxon>Eurotiales</taxon>
        <taxon>Aspergillaceae</taxon>
        <taxon>Aspergillus</taxon>
        <taxon>Aspergillus subgen. Circumdati</taxon>
    </lineage>
</organism>
<keyword evidence="1" id="KW-0863">Zinc-finger</keyword>
<dbReference type="SMART" id="SM00355">
    <property type="entry name" value="ZnF_C2H2"/>
    <property type="match status" value="2"/>
</dbReference>
<dbReference type="GO" id="GO:0008270">
    <property type="term" value="F:zinc ion binding"/>
    <property type="evidence" value="ECO:0007669"/>
    <property type="project" value="UniProtKB-KW"/>
</dbReference>
<keyword evidence="1" id="KW-0479">Metal-binding</keyword>
<dbReference type="Proteomes" id="UP000249402">
    <property type="component" value="Unassembled WGS sequence"/>
</dbReference>
<dbReference type="Pfam" id="PF00096">
    <property type="entry name" value="zf-C2H2"/>
    <property type="match status" value="1"/>
</dbReference>
<dbReference type="GeneID" id="37226598"/>
<dbReference type="PROSITE" id="PS50157">
    <property type="entry name" value="ZINC_FINGER_C2H2_2"/>
    <property type="match status" value="1"/>
</dbReference>
<feature type="domain" description="C2H2-type" evidence="2">
    <location>
        <begin position="75"/>
        <end position="98"/>
    </location>
</feature>
<keyword evidence="1" id="KW-0862">Zinc</keyword>
<keyword evidence="4" id="KW-1185">Reference proteome</keyword>
<dbReference type="RefSeq" id="XP_025570846.1">
    <property type="nucleotide sequence ID" value="XM_025721733.1"/>
</dbReference>
<dbReference type="InterPro" id="IPR036236">
    <property type="entry name" value="Znf_C2H2_sf"/>
</dbReference>
<evidence type="ECO:0000259" key="2">
    <source>
        <dbReference type="PROSITE" id="PS50157"/>
    </source>
</evidence>
<proteinExistence type="predicted"/>
<dbReference type="AlphaFoldDB" id="A0A395GNH6"/>
<dbReference type="STRING" id="1448316.A0A395GNH6"/>
<gene>
    <name evidence="3" type="ORF">BO80DRAFT_449248</name>
</gene>
<dbReference type="InterPro" id="IPR013087">
    <property type="entry name" value="Znf_C2H2_type"/>
</dbReference>
<evidence type="ECO:0000313" key="4">
    <source>
        <dbReference type="Proteomes" id="UP000249402"/>
    </source>
</evidence>
<evidence type="ECO:0000313" key="3">
    <source>
        <dbReference type="EMBL" id="RAK96518.1"/>
    </source>
</evidence>
<evidence type="ECO:0000256" key="1">
    <source>
        <dbReference type="PROSITE-ProRule" id="PRU00042"/>
    </source>
</evidence>
<reference evidence="3 4" key="1">
    <citation type="submission" date="2018-02" db="EMBL/GenBank/DDBJ databases">
        <title>The genomes of Aspergillus section Nigri reveals drivers in fungal speciation.</title>
        <authorList>
            <consortium name="DOE Joint Genome Institute"/>
            <person name="Vesth T.C."/>
            <person name="Nybo J."/>
            <person name="Theobald S."/>
            <person name="Brandl J."/>
            <person name="Frisvad J.C."/>
            <person name="Nielsen K.F."/>
            <person name="Lyhne E.K."/>
            <person name="Kogle M.E."/>
            <person name="Kuo A."/>
            <person name="Riley R."/>
            <person name="Clum A."/>
            <person name="Nolan M."/>
            <person name="Lipzen A."/>
            <person name="Salamov A."/>
            <person name="Henrissat B."/>
            <person name="Wiebenga A."/>
            <person name="De vries R.P."/>
            <person name="Grigoriev I.V."/>
            <person name="Mortensen U.H."/>
            <person name="Andersen M.R."/>
            <person name="Baker S.E."/>
        </authorList>
    </citation>
    <scope>NUCLEOTIDE SEQUENCE [LARGE SCALE GENOMIC DNA]</scope>
    <source>
        <strain evidence="3 4">CBS 121593</strain>
    </source>
</reference>
<dbReference type="Gene3D" id="3.30.160.60">
    <property type="entry name" value="Classic Zinc Finger"/>
    <property type="match status" value="2"/>
</dbReference>
<sequence length="104" mass="11628">MGPPNRTLVGPYPINPPAVPAYPQGPAQLAAPATPHPPWNNLRCGWAGCAYTGSFTREADLWRHIRNLHVAPGSFPCFICGQTFNQLYNQRSHMRARHPEMMLH</sequence>
<dbReference type="PROSITE" id="PS00028">
    <property type="entry name" value="ZINC_FINGER_C2H2_1"/>
    <property type="match status" value="1"/>
</dbReference>
<name>A0A395GNH6_9EURO</name>
<dbReference type="EMBL" id="KZ824474">
    <property type="protein sequence ID" value="RAK96518.1"/>
    <property type="molecule type" value="Genomic_DNA"/>
</dbReference>
<dbReference type="OrthoDB" id="2687452at2759"/>